<feature type="transmembrane region" description="Helical" evidence="8">
    <location>
        <begin position="209"/>
        <end position="229"/>
    </location>
</feature>
<feature type="transmembrane region" description="Helical" evidence="8">
    <location>
        <begin position="254"/>
        <end position="281"/>
    </location>
</feature>
<feature type="transmembrane region" description="Helical" evidence="8">
    <location>
        <begin position="102"/>
        <end position="121"/>
    </location>
</feature>
<evidence type="ECO:0000256" key="1">
    <source>
        <dbReference type="ARBA" id="ARBA00004651"/>
    </source>
</evidence>
<keyword evidence="4" id="KW-1003">Cell membrane</keyword>
<evidence type="ECO:0000313" key="9">
    <source>
        <dbReference type="EMBL" id="MDV2078538.1"/>
    </source>
</evidence>
<sequence length="349" mass="35891">MAAANAETVVAECGGTVRRWPALAMLVVMLLALVLASLRLGTVALDWGTLYRGMVSANPADFPVLWNLRLPRTLLAVVVGAQFALSGLILQRVIRNPLADPGVVGVSGGAGLAVVILLLLSDLLPGVAAGVGLAGLPWAALVGGLMVAALVLALAWRNGLAPARLALTGIAVGAVLNAAVMWVVVVWGGSRTETTLMWLAGSLYGRDFSHLWLLLPWTLAGLLALLPALKPLSLLRFGDHQAQTLGLAVQRWRLLALAVAVMLAASAVAVAGPMGFVGLIVPHLARLLARGSFAAQVPVCLLLGGALTLAADIVGRTLASPLELPAGAVTTLLGIPVLLYLLIKQGGRS</sequence>
<comment type="subcellular location">
    <subcellularLocation>
        <location evidence="1">Cell membrane</location>
        <topology evidence="1">Multi-pass membrane protein</topology>
    </subcellularLocation>
</comment>
<evidence type="ECO:0000256" key="8">
    <source>
        <dbReference type="SAM" id="Phobius"/>
    </source>
</evidence>
<comment type="caution">
    <text evidence="9">The sequence shown here is derived from an EMBL/GenBank/DDBJ whole genome shotgun (WGS) entry which is preliminary data.</text>
</comment>
<evidence type="ECO:0000256" key="6">
    <source>
        <dbReference type="ARBA" id="ARBA00022989"/>
    </source>
</evidence>
<evidence type="ECO:0000256" key="2">
    <source>
        <dbReference type="ARBA" id="ARBA00007935"/>
    </source>
</evidence>
<keyword evidence="3" id="KW-0813">Transport</keyword>
<dbReference type="Gene3D" id="1.10.3470.10">
    <property type="entry name" value="ABC transporter involved in vitamin B12 uptake, BtuC"/>
    <property type="match status" value="1"/>
</dbReference>
<evidence type="ECO:0000256" key="5">
    <source>
        <dbReference type="ARBA" id="ARBA00022692"/>
    </source>
</evidence>
<comment type="similarity">
    <text evidence="2">Belongs to the binding-protein-dependent transport system permease family. FecCD subfamily.</text>
</comment>
<protein>
    <submittedName>
        <fullName evidence="9">Iron ABC transporter permease</fullName>
    </submittedName>
</protein>
<evidence type="ECO:0000256" key="7">
    <source>
        <dbReference type="ARBA" id="ARBA00023136"/>
    </source>
</evidence>
<dbReference type="InterPro" id="IPR000522">
    <property type="entry name" value="ABC_transptr_permease_BtuC"/>
</dbReference>
<proteinExistence type="inferred from homology"/>
<dbReference type="Proteomes" id="UP001269819">
    <property type="component" value="Unassembled WGS sequence"/>
</dbReference>
<keyword evidence="7 8" id="KW-0472">Membrane</keyword>
<feature type="transmembrane region" description="Helical" evidence="8">
    <location>
        <begin position="326"/>
        <end position="343"/>
    </location>
</feature>
<organism evidence="9 10">
    <name type="scientific">Marinobacter xestospongiae</name>
    <dbReference type="NCBI Taxonomy" id="994319"/>
    <lineage>
        <taxon>Bacteria</taxon>
        <taxon>Pseudomonadati</taxon>
        <taxon>Pseudomonadota</taxon>
        <taxon>Gammaproteobacteria</taxon>
        <taxon>Pseudomonadales</taxon>
        <taxon>Marinobacteraceae</taxon>
        <taxon>Marinobacter</taxon>
    </lineage>
</organism>
<accession>A0ABU3VW77</accession>
<dbReference type="PANTHER" id="PTHR30472">
    <property type="entry name" value="FERRIC ENTEROBACTIN TRANSPORT SYSTEM PERMEASE PROTEIN"/>
    <property type="match status" value="1"/>
</dbReference>
<evidence type="ECO:0000256" key="3">
    <source>
        <dbReference type="ARBA" id="ARBA00022448"/>
    </source>
</evidence>
<evidence type="ECO:0000313" key="10">
    <source>
        <dbReference type="Proteomes" id="UP001269819"/>
    </source>
</evidence>
<keyword evidence="5 8" id="KW-0812">Transmembrane</keyword>
<reference evidence="9 10" key="1">
    <citation type="submission" date="2023-10" db="EMBL/GenBank/DDBJ databases">
        <title>Characteristics and mechanism of a salt-tolerant marine origin heterotrophic nitrifying- aerobic denitrifying bacteria Marinobacter xestospongiae HN1.</title>
        <authorList>
            <person name="Qi R."/>
        </authorList>
    </citation>
    <scope>NUCLEOTIDE SEQUENCE [LARGE SCALE GENOMIC DNA]</scope>
    <source>
        <strain evidence="9 10">HN1</strain>
    </source>
</reference>
<feature type="transmembrane region" description="Helical" evidence="8">
    <location>
        <begin position="293"/>
        <end position="314"/>
    </location>
</feature>
<dbReference type="InterPro" id="IPR037294">
    <property type="entry name" value="ABC_BtuC-like"/>
</dbReference>
<keyword evidence="10" id="KW-1185">Reference proteome</keyword>
<dbReference type="EMBL" id="JAWIIJ010000004">
    <property type="protein sequence ID" value="MDV2078538.1"/>
    <property type="molecule type" value="Genomic_DNA"/>
</dbReference>
<dbReference type="Pfam" id="PF01032">
    <property type="entry name" value="FecCD"/>
    <property type="match status" value="1"/>
</dbReference>
<evidence type="ECO:0000256" key="4">
    <source>
        <dbReference type="ARBA" id="ARBA00022475"/>
    </source>
</evidence>
<dbReference type="RefSeq" id="WP_316973291.1">
    <property type="nucleotide sequence ID" value="NZ_JAWIIJ010000004.1"/>
</dbReference>
<feature type="transmembrane region" description="Helical" evidence="8">
    <location>
        <begin position="165"/>
        <end position="189"/>
    </location>
</feature>
<gene>
    <name evidence="9" type="ORF">RYS15_07570</name>
</gene>
<name>A0ABU3VW77_9GAMM</name>
<feature type="transmembrane region" description="Helical" evidence="8">
    <location>
        <begin position="70"/>
        <end position="90"/>
    </location>
</feature>
<feature type="transmembrane region" description="Helical" evidence="8">
    <location>
        <begin position="127"/>
        <end position="153"/>
    </location>
</feature>
<dbReference type="PANTHER" id="PTHR30472:SF37">
    <property type="entry name" value="FE(3+) DICITRATE TRANSPORT SYSTEM PERMEASE PROTEIN FECD-RELATED"/>
    <property type="match status" value="1"/>
</dbReference>
<dbReference type="SUPFAM" id="SSF81345">
    <property type="entry name" value="ABC transporter involved in vitamin B12 uptake, BtuC"/>
    <property type="match status" value="1"/>
</dbReference>
<feature type="transmembrane region" description="Helical" evidence="8">
    <location>
        <begin position="26"/>
        <end position="50"/>
    </location>
</feature>
<keyword evidence="6 8" id="KW-1133">Transmembrane helix</keyword>
<dbReference type="CDD" id="cd06550">
    <property type="entry name" value="TM_ABC_iron-siderophores_like"/>
    <property type="match status" value="1"/>
</dbReference>